<reference evidence="6" key="2">
    <citation type="journal article" date="2014" name="Nat. Commun.">
        <title>The cavefish genome reveals candidate genes for eye loss.</title>
        <authorList>
            <person name="McGaugh S.E."/>
            <person name="Gross J.B."/>
            <person name="Aken B."/>
            <person name="Blin M."/>
            <person name="Borowsky R."/>
            <person name="Chalopin D."/>
            <person name="Hinaux H."/>
            <person name="Jeffery W.R."/>
            <person name="Keene A."/>
            <person name="Ma L."/>
            <person name="Minx P."/>
            <person name="Murphy D."/>
            <person name="O'Quin K.E."/>
            <person name="Retaux S."/>
            <person name="Rohner N."/>
            <person name="Searle S.M."/>
            <person name="Stahl B.A."/>
            <person name="Tabin C."/>
            <person name="Volff J.N."/>
            <person name="Yoshizawa M."/>
            <person name="Warren W.C."/>
        </authorList>
    </citation>
    <scope>NUCLEOTIDE SEQUENCE [LARGE SCALE GENOMIC DNA]</scope>
    <source>
        <strain evidence="6">female</strain>
    </source>
</reference>
<dbReference type="GO" id="GO:0030246">
    <property type="term" value="F:carbohydrate binding"/>
    <property type="evidence" value="ECO:0007669"/>
    <property type="project" value="UniProtKB-KW"/>
</dbReference>
<dbReference type="InterPro" id="IPR016187">
    <property type="entry name" value="CTDL_fold"/>
</dbReference>
<dbReference type="Pfam" id="PF00059">
    <property type="entry name" value="Lectin_C"/>
    <property type="match status" value="1"/>
</dbReference>
<dbReference type="FunCoup" id="A0A3B1KCV7">
    <property type="interactions" value="849"/>
</dbReference>
<dbReference type="InterPro" id="IPR016186">
    <property type="entry name" value="C-type_lectin-like/link_sf"/>
</dbReference>
<dbReference type="SMART" id="SM00034">
    <property type="entry name" value="CLECT"/>
    <property type="match status" value="1"/>
</dbReference>
<keyword evidence="6" id="KW-1185">Reference proteome</keyword>
<dbReference type="GeneTree" id="ENSGT00950000183186"/>
<evidence type="ECO:0000256" key="1">
    <source>
        <dbReference type="ARBA" id="ARBA00022734"/>
    </source>
</evidence>
<dbReference type="CDD" id="cd03596">
    <property type="entry name" value="CLECT_tetranectin_like"/>
    <property type="match status" value="1"/>
</dbReference>
<reference evidence="5" key="3">
    <citation type="submission" date="2025-08" db="UniProtKB">
        <authorList>
            <consortium name="Ensembl"/>
        </authorList>
    </citation>
    <scope>IDENTIFICATION</scope>
</reference>
<keyword evidence="3" id="KW-0732">Signal</keyword>
<dbReference type="STRING" id="7994.ENSAMXP00000052542"/>
<dbReference type="PROSITE" id="PS00615">
    <property type="entry name" value="C_TYPE_LECTIN_1"/>
    <property type="match status" value="1"/>
</dbReference>
<organism evidence="5 6">
    <name type="scientific">Astyanax mexicanus</name>
    <name type="common">Blind cave fish</name>
    <name type="synonym">Astyanax fasciatus mexicanus</name>
    <dbReference type="NCBI Taxonomy" id="7994"/>
    <lineage>
        <taxon>Eukaryota</taxon>
        <taxon>Metazoa</taxon>
        <taxon>Chordata</taxon>
        <taxon>Craniata</taxon>
        <taxon>Vertebrata</taxon>
        <taxon>Euteleostomi</taxon>
        <taxon>Actinopterygii</taxon>
        <taxon>Neopterygii</taxon>
        <taxon>Teleostei</taxon>
        <taxon>Ostariophysi</taxon>
        <taxon>Characiformes</taxon>
        <taxon>Characoidei</taxon>
        <taxon>Acestrorhamphidae</taxon>
        <taxon>Acestrorhamphinae</taxon>
        <taxon>Astyanax</taxon>
    </lineage>
</organism>
<keyword evidence="1" id="KW-0430">Lectin</keyword>
<dbReference type="InParanoid" id="A0A3B1KCV7"/>
<accession>A0A3B1KCV7</accession>
<dbReference type="GO" id="GO:0005615">
    <property type="term" value="C:extracellular space"/>
    <property type="evidence" value="ECO:0007669"/>
    <property type="project" value="TreeGrafter"/>
</dbReference>
<evidence type="ECO:0000313" key="6">
    <source>
        <dbReference type="Proteomes" id="UP000018467"/>
    </source>
</evidence>
<evidence type="ECO:0000259" key="4">
    <source>
        <dbReference type="PROSITE" id="PS50041"/>
    </source>
</evidence>
<dbReference type="Gene3D" id="3.10.100.10">
    <property type="entry name" value="Mannose-Binding Protein A, subunit A"/>
    <property type="match status" value="1"/>
</dbReference>
<dbReference type="Ensembl" id="ENSAMXT00000035008.1">
    <property type="protein sequence ID" value="ENSAMXP00000052542.1"/>
    <property type="gene ID" value="ENSAMXG00000038136.1"/>
</dbReference>
<dbReference type="PROSITE" id="PS50041">
    <property type="entry name" value="C_TYPE_LECTIN_2"/>
    <property type="match status" value="1"/>
</dbReference>
<evidence type="ECO:0000256" key="3">
    <source>
        <dbReference type="SAM" id="SignalP"/>
    </source>
</evidence>
<feature type="domain" description="C-type lectin" evidence="4">
    <location>
        <begin position="72"/>
        <end position="192"/>
    </location>
</feature>
<dbReference type="InterPro" id="IPR051663">
    <property type="entry name" value="CLec_Tetranectin-domain"/>
</dbReference>
<evidence type="ECO:0000313" key="5">
    <source>
        <dbReference type="Ensembl" id="ENSAMXP00000052542.1"/>
    </source>
</evidence>
<proteinExistence type="predicted"/>
<keyword evidence="2" id="KW-1015">Disulfide bond</keyword>
<dbReference type="InterPro" id="IPR001304">
    <property type="entry name" value="C-type_lectin-like"/>
</dbReference>
<dbReference type="Proteomes" id="UP000018467">
    <property type="component" value="Unassembled WGS sequence"/>
</dbReference>
<dbReference type="PANTHER" id="PTHR22799:SF2">
    <property type="entry name" value="C-TYPE LECTIN DOMAIN FAMILY 3 MEMBER A"/>
    <property type="match status" value="1"/>
</dbReference>
<protein>
    <submittedName>
        <fullName evidence="5">C-type lectin domain family 3 member A</fullName>
    </submittedName>
</protein>
<dbReference type="FunFam" id="3.10.100.10:FF:000010">
    <property type="entry name" value="C-type lectin domain family 3 member A"/>
    <property type="match status" value="1"/>
</dbReference>
<dbReference type="SUPFAM" id="SSF56436">
    <property type="entry name" value="C-type lectin-like"/>
    <property type="match status" value="1"/>
</dbReference>
<reference evidence="5" key="4">
    <citation type="submission" date="2025-09" db="UniProtKB">
        <authorList>
            <consortium name="Ensembl"/>
        </authorList>
    </citation>
    <scope>IDENTIFICATION</scope>
</reference>
<sequence>MALPRLLVLLLLGCVLLHLGSGGPSRSRKAVPSRQRAEDDDVKAQIEKLWQEVNSLKEMQALQTVCLRGTRVHKKCYLAVEEPKHYHEANEDCIAQGGTLATPRNLKENNDIREYAKYSSPESKEFWIGVTDIVKEGQYVDVNSLPITYFNWDRAKKEPTGGKRESCVVLSLSAQGKWHDEVCRTQNKYICEYIIP</sequence>
<dbReference type="OrthoDB" id="10032136at2759"/>
<dbReference type="PANTHER" id="PTHR22799">
    <property type="entry name" value="TETRANECTIN-RELATED"/>
    <property type="match status" value="1"/>
</dbReference>
<dbReference type="InterPro" id="IPR018378">
    <property type="entry name" value="C-type_lectin_CS"/>
</dbReference>
<name>A0A3B1KCV7_ASTMX</name>
<reference evidence="6" key="1">
    <citation type="submission" date="2013-03" db="EMBL/GenBank/DDBJ databases">
        <authorList>
            <person name="Jeffery W."/>
            <person name="Warren W."/>
            <person name="Wilson R.K."/>
        </authorList>
    </citation>
    <scope>NUCLEOTIDE SEQUENCE</scope>
    <source>
        <strain evidence="6">female</strain>
    </source>
</reference>
<dbReference type="GO" id="GO:0001503">
    <property type="term" value="P:ossification"/>
    <property type="evidence" value="ECO:0007669"/>
    <property type="project" value="TreeGrafter"/>
</dbReference>
<dbReference type="Bgee" id="ENSAMXG00000038136">
    <property type="expression patterns" value="Expressed in bone element and 3 other cell types or tissues"/>
</dbReference>
<feature type="chain" id="PRO_5017187910" evidence="3">
    <location>
        <begin position="23"/>
        <end position="196"/>
    </location>
</feature>
<evidence type="ECO:0000256" key="2">
    <source>
        <dbReference type="ARBA" id="ARBA00023157"/>
    </source>
</evidence>
<dbReference type="AlphaFoldDB" id="A0A3B1KCV7"/>
<feature type="signal peptide" evidence="3">
    <location>
        <begin position="1"/>
        <end position="22"/>
    </location>
</feature>